<feature type="compositionally biased region" description="Polar residues" evidence="1">
    <location>
        <begin position="1"/>
        <end position="17"/>
    </location>
</feature>
<accession>A0A1R3KQI4</accession>
<evidence type="ECO:0000313" key="2">
    <source>
        <dbReference type="EMBL" id="OMP09288.1"/>
    </source>
</evidence>
<keyword evidence="3" id="KW-1185">Reference proteome</keyword>
<reference evidence="3" key="1">
    <citation type="submission" date="2013-09" db="EMBL/GenBank/DDBJ databases">
        <title>Corchorus olitorius genome sequencing.</title>
        <authorList>
            <person name="Alam M."/>
            <person name="Haque M.S."/>
            <person name="Islam M.S."/>
            <person name="Emdad E.M."/>
            <person name="Islam M.M."/>
            <person name="Ahmed B."/>
            <person name="Halim A."/>
            <person name="Hossen Q.M.M."/>
            <person name="Hossain M.Z."/>
            <person name="Ahmed R."/>
            <person name="Khan M.M."/>
            <person name="Islam R."/>
            <person name="Rashid M.M."/>
            <person name="Khan S.A."/>
            <person name="Rahman M.S."/>
            <person name="Alam M."/>
            <person name="Yahiya A.S."/>
            <person name="Khan M.S."/>
            <person name="Azam M.S."/>
            <person name="Haque T."/>
            <person name="Lashkar M.Z.H."/>
            <person name="Akhand A.I."/>
            <person name="Morshed G."/>
            <person name="Roy S."/>
            <person name="Uddin K.S."/>
            <person name="Rabeya T."/>
            <person name="Hossain A.S."/>
            <person name="Chowdhury A."/>
            <person name="Snigdha A.R."/>
            <person name="Mortoza M.S."/>
            <person name="Matin S.A."/>
            <person name="Hoque S.M.E."/>
            <person name="Islam M.K."/>
            <person name="Roy D.K."/>
            <person name="Haider R."/>
            <person name="Moosa M.M."/>
            <person name="Elias S.M."/>
            <person name="Hasan A.M."/>
            <person name="Jahan S."/>
            <person name="Shafiuddin M."/>
            <person name="Mahmood N."/>
            <person name="Shommy N.S."/>
        </authorList>
    </citation>
    <scope>NUCLEOTIDE SEQUENCE [LARGE SCALE GENOMIC DNA]</scope>
    <source>
        <strain evidence="3">cv. O-4</strain>
    </source>
</reference>
<feature type="compositionally biased region" description="Basic and acidic residues" evidence="1">
    <location>
        <begin position="18"/>
        <end position="29"/>
    </location>
</feature>
<proteinExistence type="predicted"/>
<gene>
    <name evidence="2" type="ORF">COLO4_05622</name>
</gene>
<dbReference type="Proteomes" id="UP000187203">
    <property type="component" value="Unassembled WGS sequence"/>
</dbReference>
<evidence type="ECO:0000313" key="3">
    <source>
        <dbReference type="Proteomes" id="UP000187203"/>
    </source>
</evidence>
<feature type="region of interest" description="Disordered" evidence="1">
    <location>
        <begin position="1"/>
        <end position="29"/>
    </location>
</feature>
<comment type="caution">
    <text evidence="2">The sequence shown here is derived from an EMBL/GenBank/DDBJ whole genome shotgun (WGS) entry which is preliminary data.</text>
</comment>
<dbReference type="EMBL" id="AWUE01012387">
    <property type="protein sequence ID" value="OMP09288.1"/>
    <property type="molecule type" value="Genomic_DNA"/>
</dbReference>
<dbReference type="AlphaFoldDB" id="A0A1R3KQI4"/>
<sequence>MGDGLSNDQTNLRSTTSKHFDAIGDDGLPKKKQDLYIASMNLSQFRKDNLQLK</sequence>
<organism evidence="2 3">
    <name type="scientific">Corchorus olitorius</name>
    <dbReference type="NCBI Taxonomy" id="93759"/>
    <lineage>
        <taxon>Eukaryota</taxon>
        <taxon>Viridiplantae</taxon>
        <taxon>Streptophyta</taxon>
        <taxon>Embryophyta</taxon>
        <taxon>Tracheophyta</taxon>
        <taxon>Spermatophyta</taxon>
        <taxon>Magnoliopsida</taxon>
        <taxon>eudicotyledons</taxon>
        <taxon>Gunneridae</taxon>
        <taxon>Pentapetalae</taxon>
        <taxon>rosids</taxon>
        <taxon>malvids</taxon>
        <taxon>Malvales</taxon>
        <taxon>Malvaceae</taxon>
        <taxon>Grewioideae</taxon>
        <taxon>Apeibeae</taxon>
        <taxon>Corchorus</taxon>
    </lineage>
</organism>
<protein>
    <submittedName>
        <fullName evidence="2">Uncharacterized protein</fullName>
    </submittedName>
</protein>
<name>A0A1R3KQI4_9ROSI</name>
<evidence type="ECO:0000256" key="1">
    <source>
        <dbReference type="SAM" id="MobiDB-lite"/>
    </source>
</evidence>